<dbReference type="InterPro" id="IPR014004">
    <property type="entry name" value="Transpt-assoc_nodulatn_dom_bac"/>
</dbReference>
<dbReference type="EMBL" id="JAHZUY010000001">
    <property type="protein sequence ID" value="MBW8267938.1"/>
    <property type="molecule type" value="Genomic_DNA"/>
</dbReference>
<dbReference type="InterPro" id="IPR007055">
    <property type="entry name" value="BON_dom"/>
</dbReference>
<feature type="domain" description="BON" evidence="1">
    <location>
        <begin position="98"/>
        <end position="168"/>
    </location>
</feature>
<sequence>MTGEHDILEQVRKALRSDPRIRPTAGPIRLSFAPDGALAMEGEVDRLAGKKLALEAAARVPGVTGIVDRLRVRPATPMGDGAIRDAVRDALLEEIVLADCTLRVRTKDGIETVREPPDPHGEIVISVEDGVVTLDGEVAGLGQKRMAGVLAWWVPGSRDVVNGLGVNPPDVDSDEAITDAVRQVLEKDPLLAAESIAVTTHRGVVTLEGFVPSEDQRHMAEDDAWAVFGVDGVVNRLEVRP</sequence>
<feature type="domain" description="BON" evidence="1">
    <location>
        <begin position="3"/>
        <end position="74"/>
    </location>
</feature>
<keyword evidence="3" id="KW-1185">Reference proteome</keyword>
<evidence type="ECO:0000313" key="3">
    <source>
        <dbReference type="Proteomes" id="UP001519924"/>
    </source>
</evidence>
<feature type="domain" description="BON" evidence="1">
    <location>
        <begin position="173"/>
        <end position="241"/>
    </location>
</feature>
<organism evidence="2 3">
    <name type="scientific">Caldovatus aquaticus</name>
    <dbReference type="NCBI Taxonomy" id="2865671"/>
    <lineage>
        <taxon>Bacteria</taxon>
        <taxon>Pseudomonadati</taxon>
        <taxon>Pseudomonadota</taxon>
        <taxon>Alphaproteobacteria</taxon>
        <taxon>Acetobacterales</taxon>
        <taxon>Roseomonadaceae</taxon>
        <taxon>Caldovatus</taxon>
    </lineage>
</organism>
<dbReference type="Proteomes" id="UP001519924">
    <property type="component" value="Unassembled WGS sequence"/>
</dbReference>
<dbReference type="Gene3D" id="3.30.1340.30">
    <property type="match status" value="3"/>
</dbReference>
<evidence type="ECO:0000259" key="1">
    <source>
        <dbReference type="PROSITE" id="PS50914"/>
    </source>
</evidence>
<dbReference type="PANTHER" id="PTHR34606">
    <property type="entry name" value="BON DOMAIN-CONTAINING PROTEIN"/>
    <property type="match status" value="1"/>
</dbReference>
<proteinExistence type="predicted"/>
<evidence type="ECO:0000313" key="2">
    <source>
        <dbReference type="EMBL" id="MBW8267938.1"/>
    </source>
</evidence>
<accession>A0ABS7EXE8</accession>
<gene>
    <name evidence="2" type="ORF">K1J50_00365</name>
</gene>
<protein>
    <submittedName>
        <fullName evidence="2">BON domain-containing protein</fullName>
    </submittedName>
</protein>
<dbReference type="PROSITE" id="PS50914">
    <property type="entry name" value="BON"/>
    <property type="match status" value="3"/>
</dbReference>
<name>A0ABS7EXE8_9PROT</name>
<dbReference type="SMART" id="SM00749">
    <property type="entry name" value="BON"/>
    <property type="match status" value="2"/>
</dbReference>
<dbReference type="RefSeq" id="WP_220115448.1">
    <property type="nucleotide sequence ID" value="NZ_JAHZUY010000001.1"/>
</dbReference>
<dbReference type="PANTHER" id="PTHR34606:SF15">
    <property type="entry name" value="BON DOMAIN-CONTAINING PROTEIN"/>
    <property type="match status" value="1"/>
</dbReference>
<dbReference type="Pfam" id="PF04972">
    <property type="entry name" value="BON"/>
    <property type="match status" value="3"/>
</dbReference>
<dbReference type="InterPro" id="IPR051686">
    <property type="entry name" value="Lipoprotein_DolP"/>
</dbReference>
<reference evidence="2 3" key="1">
    <citation type="submission" date="2021-08" db="EMBL/GenBank/DDBJ databases">
        <title>Caldovatus sediminis gen. nov., sp. nov., a moderately thermophilic bacterium isolated from a hot spring.</title>
        <authorList>
            <person name="Hu C.-J."/>
            <person name="Li W.-J."/>
            <person name="Xian W.-D."/>
        </authorList>
    </citation>
    <scope>NUCLEOTIDE SEQUENCE [LARGE SCALE GENOMIC DNA]</scope>
    <source>
        <strain evidence="2 3">SYSU G05006</strain>
    </source>
</reference>
<comment type="caution">
    <text evidence="2">The sequence shown here is derived from an EMBL/GenBank/DDBJ whole genome shotgun (WGS) entry which is preliminary data.</text>
</comment>